<keyword evidence="12" id="KW-1185">Reference proteome</keyword>
<keyword evidence="2 8" id="KW-0813">Transport</keyword>
<evidence type="ECO:0000256" key="6">
    <source>
        <dbReference type="ARBA" id="ARBA00022989"/>
    </source>
</evidence>
<proteinExistence type="inferred from homology"/>
<feature type="domain" description="ABC transmembrane type-1" evidence="10">
    <location>
        <begin position="72"/>
        <end position="278"/>
    </location>
</feature>
<keyword evidence="3" id="KW-1003">Cell membrane</keyword>
<dbReference type="EMBL" id="JACCBF010000001">
    <property type="protein sequence ID" value="NYD29183.1"/>
    <property type="molecule type" value="Genomic_DNA"/>
</dbReference>
<dbReference type="InterPro" id="IPR000515">
    <property type="entry name" value="MetI-like"/>
</dbReference>
<dbReference type="GO" id="GO:0022857">
    <property type="term" value="F:transmembrane transporter activity"/>
    <property type="evidence" value="ECO:0007669"/>
    <property type="project" value="InterPro"/>
</dbReference>
<evidence type="ECO:0000256" key="7">
    <source>
        <dbReference type="ARBA" id="ARBA00023136"/>
    </source>
</evidence>
<name>A0A852R339_9ACTN</name>
<feature type="transmembrane region" description="Helical" evidence="8">
    <location>
        <begin position="150"/>
        <end position="169"/>
    </location>
</feature>
<comment type="caution">
    <text evidence="11">The sequence shown here is derived from an EMBL/GenBank/DDBJ whole genome shotgun (WGS) entry which is preliminary data.</text>
</comment>
<dbReference type="GO" id="GO:0006865">
    <property type="term" value="P:amino acid transport"/>
    <property type="evidence" value="ECO:0007669"/>
    <property type="project" value="UniProtKB-KW"/>
</dbReference>
<feature type="transmembrane region" description="Helical" evidence="8">
    <location>
        <begin position="256"/>
        <end position="277"/>
    </location>
</feature>
<dbReference type="GO" id="GO:0043190">
    <property type="term" value="C:ATP-binding cassette (ABC) transporter complex"/>
    <property type="evidence" value="ECO:0007669"/>
    <property type="project" value="InterPro"/>
</dbReference>
<dbReference type="CDD" id="cd06261">
    <property type="entry name" value="TM_PBP2"/>
    <property type="match status" value="1"/>
</dbReference>
<evidence type="ECO:0000256" key="5">
    <source>
        <dbReference type="ARBA" id="ARBA00022970"/>
    </source>
</evidence>
<evidence type="ECO:0000256" key="9">
    <source>
        <dbReference type="SAM" id="MobiDB-lite"/>
    </source>
</evidence>
<feature type="transmembrane region" description="Helical" evidence="8">
    <location>
        <begin position="108"/>
        <end position="130"/>
    </location>
</feature>
<dbReference type="PANTHER" id="PTHR30614">
    <property type="entry name" value="MEMBRANE COMPONENT OF AMINO ACID ABC TRANSPORTER"/>
    <property type="match status" value="1"/>
</dbReference>
<dbReference type="RefSeq" id="WP_343052551.1">
    <property type="nucleotide sequence ID" value="NZ_BAABEF010000001.1"/>
</dbReference>
<keyword evidence="6 8" id="KW-1133">Transmembrane helix</keyword>
<dbReference type="PANTHER" id="PTHR30614:SF1">
    <property type="entry name" value="GLUTAMATE_ASPARTATE IMPORT PERMEASE PROTEIN GLTK"/>
    <property type="match status" value="1"/>
</dbReference>
<evidence type="ECO:0000256" key="3">
    <source>
        <dbReference type="ARBA" id="ARBA00022475"/>
    </source>
</evidence>
<feature type="region of interest" description="Disordered" evidence="9">
    <location>
        <begin position="287"/>
        <end position="307"/>
    </location>
</feature>
<sequence length="307" mass="33201">MSVPTSPVAGGELATGHAEEPVIRLRHPWRWVAVAVIAVYAGVLVKFLVTNDALRWDLVSGYLFETSILHGIVTTLKVTVVAMVLGVVLGTVLAVMRLSENPVLRWSAGVYVWFFRGTPILVQLLGWYFLASVLPEISLAIPFGPSFATWSTNTVITQFMAAILGLGLNEAAYMAEIVRAGIGGVDKGQAEAAEALGMSPVVAYRRIILPQASRLIIPPTANETITMLKQSSLVVVLGMLDLLGTAQAIYSRNFQQIPLLLVASIWYLAMTTVLTYGQARLERRMSRGTAGVASRPRRTALNRGGAR</sequence>
<dbReference type="InterPro" id="IPR035906">
    <property type="entry name" value="MetI-like_sf"/>
</dbReference>
<dbReference type="AlphaFoldDB" id="A0A852R339"/>
<keyword evidence="7 8" id="KW-0472">Membrane</keyword>
<gene>
    <name evidence="11" type="ORF">BJ958_000729</name>
</gene>
<feature type="transmembrane region" description="Helical" evidence="8">
    <location>
        <begin position="31"/>
        <end position="49"/>
    </location>
</feature>
<evidence type="ECO:0000256" key="1">
    <source>
        <dbReference type="ARBA" id="ARBA00004651"/>
    </source>
</evidence>
<comment type="subcellular location">
    <subcellularLocation>
        <location evidence="1 8">Cell membrane</location>
        <topology evidence="1 8">Multi-pass membrane protein</topology>
    </subcellularLocation>
</comment>
<keyword evidence="4 8" id="KW-0812">Transmembrane</keyword>
<feature type="compositionally biased region" description="Basic residues" evidence="9">
    <location>
        <begin position="295"/>
        <end position="307"/>
    </location>
</feature>
<dbReference type="InterPro" id="IPR010065">
    <property type="entry name" value="AA_ABC_transptr_permease_3TM"/>
</dbReference>
<dbReference type="NCBIfam" id="TIGR01726">
    <property type="entry name" value="HEQRo_perm_3TM"/>
    <property type="match status" value="1"/>
</dbReference>
<feature type="transmembrane region" description="Helical" evidence="8">
    <location>
        <begin position="232"/>
        <end position="250"/>
    </location>
</feature>
<dbReference type="Proteomes" id="UP000582231">
    <property type="component" value="Unassembled WGS sequence"/>
</dbReference>
<evidence type="ECO:0000256" key="8">
    <source>
        <dbReference type="RuleBase" id="RU363032"/>
    </source>
</evidence>
<feature type="transmembrane region" description="Helical" evidence="8">
    <location>
        <begin position="69"/>
        <end position="96"/>
    </location>
</feature>
<dbReference type="PROSITE" id="PS50928">
    <property type="entry name" value="ABC_TM1"/>
    <property type="match status" value="1"/>
</dbReference>
<evidence type="ECO:0000313" key="11">
    <source>
        <dbReference type="EMBL" id="NYD29183.1"/>
    </source>
</evidence>
<dbReference type="InterPro" id="IPR043429">
    <property type="entry name" value="ArtM/GltK/GlnP/TcyL/YhdX-like"/>
</dbReference>
<organism evidence="11 12">
    <name type="scientific">Nocardioides kongjuensis</name>
    <dbReference type="NCBI Taxonomy" id="349522"/>
    <lineage>
        <taxon>Bacteria</taxon>
        <taxon>Bacillati</taxon>
        <taxon>Actinomycetota</taxon>
        <taxon>Actinomycetes</taxon>
        <taxon>Propionibacteriales</taxon>
        <taxon>Nocardioidaceae</taxon>
        <taxon>Nocardioides</taxon>
    </lineage>
</organism>
<evidence type="ECO:0000313" key="12">
    <source>
        <dbReference type="Proteomes" id="UP000582231"/>
    </source>
</evidence>
<evidence type="ECO:0000256" key="2">
    <source>
        <dbReference type="ARBA" id="ARBA00022448"/>
    </source>
</evidence>
<evidence type="ECO:0000256" key="4">
    <source>
        <dbReference type="ARBA" id="ARBA00022692"/>
    </source>
</evidence>
<keyword evidence="5" id="KW-0029">Amino-acid transport</keyword>
<dbReference type="FunFam" id="1.10.3720.10:FF:000006">
    <property type="entry name" value="Glutamate/aspartate ABC transporter, permease protein GltK"/>
    <property type="match status" value="1"/>
</dbReference>
<dbReference type="Pfam" id="PF00528">
    <property type="entry name" value="BPD_transp_1"/>
    <property type="match status" value="1"/>
</dbReference>
<evidence type="ECO:0000259" key="10">
    <source>
        <dbReference type="PROSITE" id="PS50928"/>
    </source>
</evidence>
<dbReference type="SUPFAM" id="SSF161098">
    <property type="entry name" value="MetI-like"/>
    <property type="match status" value="1"/>
</dbReference>
<protein>
    <submittedName>
        <fullName evidence="11">Polar amino acid transport system permease protein</fullName>
    </submittedName>
</protein>
<accession>A0A852R339</accession>
<reference evidence="11 12" key="1">
    <citation type="submission" date="2020-07" db="EMBL/GenBank/DDBJ databases">
        <title>Sequencing the genomes of 1000 actinobacteria strains.</title>
        <authorList>
            <person name="Klenk H.-P."/>
        </authorList>
    </citation>
    <scope>NUCLEOTIDE SEQUENCE [LARGE SCALE GENOMIC DNA]</scope>
    <source>
        <strain evidence="11 12">DSM 19082</strain>
    </source>
</reference>
<comment type="similarity">
    <text evidence="8">Belongs to the binding-protein-dependent transport system permease family.</text>
</comment>
<dbReference type="Gene3D" id="1.10.3720.10">
    <property type="entry name" value="MetI-like"/>
    <property type="match status" value="1"/>
</dbReference>